<dbReference type="OrthoDB" id="4851849at2759"/>
<sequence>MDNPRFEAYAKLLRLKHGGQVEDASDFTEIGGEQTELSDLDDADSSNVNILSCYNENKLKRAFLDRLSEFIANQKGGRYVSSSLMLEWPYRVDVLVARNNGFGDKDTTVRLLKTIESSLRDISSFNREDRIAIDAKQNLWTSLIRSYEPRIKYYINEARQAFKKTGLRAPGDVDPALYNSQPSLLLRLENIRILMNDIPRLSTKDGLEEAIHCAYDISHLYNIHEFESIIGSASNSRALMNALSFLGRLKTCFKTLIRAAERLSNFQRLQILPVTTLPAYEGRKEKGTHWSVAKSFSSLGLRLDDQTIKNVFGTRKRKEPWTKRRLLVEFDKLKSPTSEAHAEVQVILAAIRHDCTGASTFEYIYDLWTLPEVPWLVEETRLQILTDVEKDMKDSLLNKNANKISYAQESTIGGSSLATVWQQSDNPYVRSLVSQHLESQYRDMLLVTRKKDNGTGSSSASENSHDTAGDDFLSEKMQNPSPGSTSTSTMVQGECETCERETYRHCVHCNRDWFCSLECQDRMSLDHLAKCSARPITTADILMDDIVKDEFPKDEQTREAFGFNRCSHWREESHLMGLYKGFLFLFKDHEVSPVELNEWQQNGLLAEKIIERFSAVPEKRRGSYFPWFLRNQHVLGDSKPSHSQANPIQLALDAARPYLEPEDRDKDYRDLEPLEKRYCFIFYALVLDSSIPNPNWVQLDLWYDFGFVVCTDEHQERSLGALYSKLAGGKKPFRNYDQSLGIVSDDVSSSPTCPFDEFWRAWQNGHTAELLLNKHDRGNSFMPFNPLDAILGSLREFMSYPVEKHGLRPSVWRVKHLLALDKNTPLSGFPKIEAAAQEYGFTPQLDARTKMDLRQFYRQLFKMCDPLEVYKAKGNGKLLDYAKSSFKEIDSRRQRGRANPTDGLYGGWMTEEARKKPSTPANGRASTLAGRPVGPAGEAARRRVNLVGASCREQNMRQFPVVADERSHRSGPGGVRRLVGEPERERTQLRSRDAGATASLSSLGSARCSVQPSSTLPFDRDRWDCSVTATDIDAAISYRSLSSAAIPVSSAVAALGAARPPSCLRSPSVLARLFADCSRGTQPLAPLGKNHRLPPAPRPRSLSLLLIFPFSLYLQPWRSLCLLSSLCVGSPRQSSPPPNHSTARQRSVTGDGYSPLLSFTLPGFEFLALRPLFWGLAAPELSTAAGFDP</sequence>
<evidence type="ECO:0000313" key="6">
    <source>
        <dbReference type="EMBL" id="GAD94524.1"/>
    </source>
</evidence>
<feature type="compositionally biased region" description="Polar residues" evidence="4">
    <location>
        <begin position="476"/>
        <end position="489"/>
    </location>
</feature>
<dbReference type="HOGENOM" id="CLU_007949_0_0_1"/>
<evidence type="ECO:0000256" key="4">
    <source>
        <dbReference type="SAM" id="MobiDB-lite"/>
    </source>
</evidence>
<dbReference type="InterPro" id="IPR002893">
    <property type="entry name" value="Znf_MYND"/>
</dbReference>
<evidence type="ECO:0000313" key="7">
    <source>
        <dbReference type="Proteomes" id="UP000018001"/>
    </source>
</evidence>
<reference evidence="7" key="1">
    <citation type="journal article" date="2014" name="Genome Announc.">
        <title>Draft genome sequence of the formaldehyde-resistant fungus Byssochlamys spectabilis No. 5 (anamorph Paecilomyces variotii No. 5) (NBRC109023).</title>
        <authorList>
            <person name="Oka T."/>
            <person name="Ekino K."/>
            <person name="Fukuda K."/>
            <person name="Nomura Y."/>
        </authorList>
    </citation>
    <scope>NUCLEOTIDE SEQUENCE [LARGE SCALE GENOMIC DNA]</scope>
    <source>
        <strain evidence="7">No. 5 / NBRC 109023</strain>
    </source>
</reference>
<dbReference type="eggNOG" id="ENOG502S8AN">
    <property type="taxonomic scope" value="Eukaryota"/>
</dbReference>
<dbReference type="InParanoid" id="V5FC94"/>
<protein>
    <recommendedName>
        <fullName evidence="5">MYND-type domain-containing protein</fullName>
    </recommendedName>
</protein>
<gene>
    <name evidence="6" type="ORF">PVAR5_3150</name>
</gene>
<evidence type="ECO:0000256" key="2">
    <source>
        <dbReference type="ARBA" id="ARBA00022771"/>
    </source>
</evidence>
<feature type="domain" description="MYND-type" evidence="5">
    <location>
        <begin position="495"/>
        <end position="531"/>
    </location>
</feature>
<keyword evidence="7" id="KW-1185">Reference proteome</keyword>
<dbReference type="PROSITE" id="PS01360">
    <property type="entry name" value="ZF_MYND_1"/>
    <property type="match status" value="1"/>
</dbReference>
<feature type="region of interest" description="Disordered" evidence="4">
    <location>
        <begin position="963"/>
        <end position="1000"/>
    </location>
</feature>
<dbReference type="EMBL" id="BAUL01000094">
    <property type="protein sequence ID" value="GAD94524.1"/>
    <property type="molecule type" value="Genomic_DNA"/>
</dbReference>
<evidence type="ECO:0000256" key="1">
    <source>
        <dbReference type="ARBA" id="ARBA00022723"/>
    </source>
</evidence>
<keyword evidence="3" id="KW-0862">Zinc</keyword>
<dbReference type="AlphaFoldDB" id="V5FC94"/>
<dbReference type="Proteomes" id="UP000018001">
    <property type="component" value="Unassembled WGS sequence"/>
</dbReference>
<feature type="compositionally biased region" description="Basic and acidic residues" evidence="4">
    <location>
        <begin position="978"/>
        <end position="993"/>
    </location>
</feature>
<comment type="caution">
    <text evidence="6">The sequence shown here is derived from an EMBL/GenBank/DDBJ whole genome shotgun (WGS) entry which is preliminary data.</text>
</comment>
<feature type="region of interest" description="Disordered" evidence="4">
    <location>
        <begin position="913"/>
        <end position="937"/>
    </location>
</feature>
<name>V5FC94_BYSSN</name>
<proteinExistence type="predicted"/>
<evidence type="ECO:0000259" key="5">
    <source>
        <dbReference type="PROSITE" id="PS01360"/>
    </source>
</evidence>
<keyword evidence="1" id="KW-0479">Metal-binding</keyword>
<dbReference type="GO" id="GO:0008270">
    <property type="term" value="F:zinc ion binding"/>
    <property type="evidence" value="ECO:0007669"/>
    <property type="project" value="UniProtKB-KW"/>
</dbReference>
<accession>V5FC94</accession>
<organism evidence="6 7">
    <name type="scientific">Byssochlamys spectabilis (strain No. 5 / NBRC 109023)</name>
    <name type="common">Paecilomyces variotii</name>
    <dbReference type="NCBI Taxonomy" id="1356009"/>
    <lineage>
        <taxon>Eukaryota</taxon>
        <taxon>Fungi</taxon>
        <taxon>Dikarya</taxon>
        <taxon>Ascomycota</taxon>
        <taxon>Pezizomycotina</taxon>
        <taxon>Eurotiomycetes</taxon>
        <taxon>Eurotiomycetidae</taxon>
        <taxon>Eurotiales</taxon>
        <taxon>Thermoascaceae</taxon>
        <taxon>Paecilomyces</taxon>
    </lineage>
</organism>
<keyword evidence="2" id="KW-0863">Zinc-finger</keyword>
<feature type="region of interest" description="Disordered" evidence="4">
    <location>
        <begin position="452"/>
        <end position="489"/>
    </location>
</feature>
<evidence type="ECO:0000256" key="3">
    <source>
        <dbReference type="ARBA" id="ARBA00022833"/>
    </source>
</evidence>